<dbReference type="AlphaFoldDB" id="A0A5C4TF52"/>
<dbReference type="InterPro" id="IPR008928">
    <property type="entry name" value="6-hairpin_glycosidase_sf"/>
</dbReference>
<name>A0A5C4TF52_9BACL</name>
<dbReference type="OrthoDB" id="1290722at2"/>
<proteinExistence type="predicted"/>
<dbReference type="SUPFAM" id="SSF48208">
    <property type="entry name" value="Six-hairpin glycosidases"/>
    <property type="match status" value="1"/>
</dbReference>
<reference evidence="1 2" key="1">
    <citation type="submission" date="2019-05" db="EMBL/GenBank/DDBJ databases">
        <title>We sequenced the genome of Paenibacillus hemerocallicola KCTC 33185 for further insight into its adaptation and study the phylogeny of Paenibacillus.</title>
        <authorList>
            <person name="Narsing Rao M.P."/>
        </authorList>
    </citation>
    <scope>NUCLEOTIDE SEQUENCE [LARGE SCALE GENOMIC DNA]</scope>
    <source>
        <strain evidence="1 2">KCTC 33185</strain>
    </source>
</reference>
<comment type="caution">
    <text evidence="1">The sequence shown here is derived from an EMBL/GenBank/DDBJ whole genome shotgun (WGS) entry which is preliminary data.</text>
</comment>
<dbReference type="EMBL" id="VDCQ01000003">
    <property type="protein sequence ID" value="TNJ67764.1"/>
    <property type="molecule type" value="Genomic_DNA"/>
</dbReference>
<organism evidence="1 2">
    <name type="scientific">Paenibacillus hemerocallicola</name>
    <dbReference type="NCBI Taxonomy" id="1172614"/>
    <lineage>
        <taxon>Bacteria</taxon>
        <taxon>Bacillati</taxon>
        <taxon>Bacillota</taxon>
        <taxon>Bacilli</taxon>
        <taxon>Bacillales</taxon>
        <taxon>Paenibacillaceae</taxon>
        <taxon>Paenibacillus</taxon>
    </lineage>
</organism>
<sequence>MLTQKDLVRDLENRWDTLKAFVIGDPESHWYGTLDPATGKQQDIINLAACLYCHSESRWYKKPAMLEVLEKAINYLLRSQLPSGCISLENCNIDSPPDTAFTVHVVSLVYKLVRHVKFQELVPAERQIELFLRRSIDGLLHGGFHTPNHRWVLCGALALLYELFDDKRLKDRAFQFLNEGFDITPDGEWTERSNGTYNPICDLLLYHAGTAFGHEQAFAAIRSNLNMMRYLLHPDNSVATEYSSRGDRDQVVYLNGMYNAIYRLMANRDKNETFHRMAAIASETVSSVDPILLLYWMLYPADMELNESVGPLADKYTVLLHDNHSVDVPMSINNTGRQEPDLHGASILRHRRGKLSVTLMAGQQHFMYIQYGKTRMVAAKLALGWFGIGSVSFPAIRRTGENEYELHVEPIGSYGGILTEEQLLANAGNLSHVPYQLREKTNVLVLPIRMKITIAESAIRLEVSTDAIPHLFAQMLFAFDSKGEIEGSGLRQATPQFYHLTEGEATYRCGPDRLVVSPGMNEHRFETMRNDKQIEGAIALGINCVTPLNKTFQISWGEDGTEEILLTEGANMPNNEGVGI</sequence>
<gene>
    <name evidence="1" type="ORF">FE784_03165</name>
</gene>
<dbReference type="RefSeq" id="WP_139600667.1">
    <property type="nucleotide sequence ID" value="NZ_VDCQ01000003.1"/>
</dbReference>
<dbReference type="Proteomes" id="UP000307943">
    <property type="component" value="Unassembled WGS sequence"/>
</dbReference>
<keyword evidence="2" id="KW-1185">Reference proteome</keyword>
<evidence type="ECO:0008006" key="3">
    <source>
        <dbReference type="Google" id="ProtNLM"/>
    </source>
</evidence>
<accession>A0A5C4TF52</accession>
<evidence type="ECO:0000313" key="2">
    <source>
        <dbReference type="Proteomes" id="UP000307943"/>
    </source>
</evidence>
<protein>
    <recommendedName>
        <fullName evidence="3">Heparinase</fullName>
    </recommendedName>
</protein>
<dbReference type="GO" id="GO:0005975">
    <property type="term" value="P:carbohydrate metabolic process"/>
    <property type="evidence" value="ECO:0007669"/>
    <property type="project" value="InterPro"/>
</dbReference>
<evidence type="ECO:0000313" key="1">
    <source>
        <dbReference type="EMBL" id="TNJ67764.1"/>
    </source>
</evidence>